<dbReference type="Pfam" id="PF05193">
    <property type="entry name" value="Peptidase_M16_C"/>
    <property type="match status" value="2"/>
</dbReference>
<accession>A0A6M1T591</accession>
<dbReference type="Proteomes" id="UP000479132">
    <property type="component" value="Unassembled WGS sequence"/>
</dbReference>
<dbReference type="AlphaFoldDB" id="A0A6M1T591"/>
<dbReference type="InterPro" id="IPR007863">
    <property type="entry name" value="Peptidase_M16_C"/>
</dbReference>
<feature type="domain" description="Peptidase M16 N-terminal" evidence="4">
    <location>
        <begin position="528"/>
        <end position="641"/>
    </location>
</feature>
<evidence type="ECO:0000259" key="4">
    <source>
        <dbReference type="Pfam" id="PF00675"/>
    </source>
</evidence>
<evidence type="ECO:0000313" key="7">
    <source>
        <dbReference type="Proteomes" id="UP000479132"/>
    </source>
</evidence>
<dbReference type="InterPro" id="IPR050361">
    <property type="entry name" value="MPP/UQCRC_Complex"/>
</dbReference>
<dbReference type="PANTHER" id="PTHR11851">
    <property type="entry name" value="METALLOPROTEASE"/>
    <property type="match status" value="1"/>
</dbReference>
<feature type="chain" id="PRO_5026732581" evidence="3">
    <location>
        <begin position="22"/>
        <end position="960"/>
    </location>
</feature>
<dbReference type="InterPro" id="IPR011765">
    <property type="entry name" value="Pept_M16_N"/>
</dbReference>
<evidence type="ECO:0000256" key="2">
    <source>
        <dbReference type="SAM" id="MobiDB-lite"/>
    </source>
</evidence>
<feature type="signal peptide" evidence="3">
    <location>
        <begin position="1"/>
        <end position="21"/>
    </location>
</feature>
<dbReference type="Gene3D" id="3.30.830.10">
    <property type="entry name" value="Metalloenzyme, LuxS/M16 peptidase-like"/>
    <property type="match status" value="4"/>
</dbReference>
<dbReference type="PANTHER" id="PTHR11851:SF49">
    <property type="entry name" value="MITOCHONDRIAL-PROCESSING PEPTIDASE SUBUNIT ALPHA"/>
    <property type="match status" value="1"/>
</dbReference>
<proteinExistence type="inferred from homology"/>
<evidence type="ECO:0000256" key="1">
    <source>
        <dbReference type="ARBA" id="ARBA00007261"/>
    </source>
</evidence>
<dbReference type="InterPro" id="IPR011249">
    <property type="entry name" value="Metalloenz_LuxS/M16"/>
</dbReference>
<reference evidence="6 7" key="1">
    <citation type="submission" date="2020-02" db="EMBL/GenBank/DDBJ databases">
        <title>Aliifodinibius halophilus 2W32, complete genome.</title>
        <authorList>
            <person name="Li Y."/>
            <person name="Wu S."/>
        </authorList>
    </citation>
    <scope>NUCLEOTIDE SEQUENCE [LARGE SCALE GENOMIC DNA]</scope>
    <source>
        <strain evidence="6 7">2W32</strain>
    </source>
</reference>
<name>A0A6M1T591_9BACT</name>
<organism evidence="6 7">
    <name type="scientific">Fodinibius halophilus</name>
    <dbReference type="NCBI Taxonomy" id="1736908"/>
    <lineage>
        <taxon>Bacteria</taxon>
        <taxon>Pseudomonadati</taxon>
        <taxon>Balneolota</taxon>
        <taxon>Balneolia</taxon>
        <taxon>Balneolales</taxon>
        <taxon>Balneolaceae</taxon>
        <taxon>Fodinibius</taxon>
    </lineage>
</organism>
<dbReference type="GO" id="GO:0046872">
    <property type="term" value="F:metal ion binding"/>
    <property type="evidence" value="ECO:0007669"/>
    <property type="project" value="InterPro"/>
</dbReference>
<evidence type="ECO:0000259" key="5">
    <source>
        <dbReference type="Pfam" id="PF05193"/>
    </source>
</evidence>
<dbReference type="SUPFAM" id="SSF63411">
    <property type="entry name" value="LuxS/MPP-like metallohydrolase"/>
    <property type="match status" value="4"/>
</dbReference>
<evidence type="ECO:0000313" key="6">
    <source>
        <dbReference type="EMBL" id="NGP87121.1"/>
    </source>
</evidence>
<feature type="domain" description="Peptidase M16 N-terminal" evidence="4">
    <location>
        <begin position="53"/>
        <end position="166"/>
    </location>
</feature>
<feature type="domain" description="Peptidase M16 C-terminal" evidence="5">
    <location>
        <begin position="208"/>
        <end position="384"/>
    </location>
</feature>
<protein>
    <submittedName>
        <fullName evidence="6">Insulinase family protein</fullName>
    </submittedName>
</protein>
<dbReference type="Pfam" id="PF00675">
    <property type="entry name" value="Peptidase_M16"/>
    <property type="match status" value="2"/>
</dbReference>
<dbReference type="RefSeq" id="WP_165265593.1">
    <property type="nucleotide sequence ID" value="NZ_JAALLS010000002.1"/>
</dbReference>
<feature type="compositionally biased region" description="Basic and acidic residues" evidence="2">
    <location>
        <begin position="453"/>
        <end position="470"/>
    </location>
</feature>
<comment type="caution">
    <text evidence="6">The sequence shown here is derived from an EMBL/GenBank/DDBJ whole genome shotgun (WGS) entry which is preliminary data.</text>
</comment>
<comment type="similarity">
    <text evidence="1">Belongs to the peptidase M16 family.</text>
</comment>
<feature type="region of interest" description="Disordered" evidence="2">
    <location>
        <begin position="453"/>
        <end position="482"/>
    </location>
</feature>
<dbReference type="EMBL" id="JAALLS010000002">
    <property type="protein sequence ID" value="NGP87121.1"/>
    <property type="molecule type" value="Genomic_DNA"/>
</dbReference>
<sequence>MKKFSSLLVVGLLLIQSIGFAQTKLIEKVDQKGDEIAIPYEKYELDNGLTLIIHEDHSDPLVHVDVTYHVGSAREELGKSGFAHFFEHMMFQGSENVEDEEHFKIITEAGGTLNGTTNRDRTNYFETVPSNQLDVMLWLESDRMGFFLDAVTQKKFEVQRATVKNEKQQNYDNRAYGRWRELNAESLYPYGHPYSWLTIGKLKDLDRVEVTDLKKFFLRYYGPNNATLTIGGDVNPEEVVDKVEKYFGVIPRGPEVKDMTLDPVSIDKDRYVSYVDDNIRFPALLYTFPTVPQYHKDEPALDFLAQILGTGKSSYFYKKFVKPRKAIQASAFNNTSELAGEFTMFVLPFPGQTLSDFEAEMRQILKDFEKDGVSDEDLQKIKASYESDFINGLASVSGKVSQLASYETFADNPDFIKNDLERYRSVTKEDIMRVYKKYIKGNPAVIQSVLPNEDTKPAKADNYTPKKEGENPYPTTDYSGLEYTRPTGDNFDRSKKPKAGPAPLVSVPDFWETKMDNGIEVIGTSYNEIPVVNLQLTINGGHRLDINHSTKAGLASLTASMLNESTENYSAEEIQEELRKLGSSVSVSASKSSTSLNVRALKKNLKPTLELVEEVLYRPAFDSTDFARVKKQQIEGIQSSYKDPAAIASQVYNRLLYGDKHIYSVPSSGIEETVQRITLDDVKSFYEKYYAPELSELVVVGDIKKNEILSELDFLKNWETKGVDLPELPEPKANENTKVYLVDKANAPQSQIRIGYMTDMTYDATGEYFKSTLMNYNLGGAFNSRINLNLREDKGWTYGARTGFRSGDTPGPFTAQAGVKAAATDSAVYEFMKEMNDFHKNGITDEELSFMRNSIGQRDARSYETPWQKAGFLQEIVHYDLDKSFVDKQREIIDSITKKEINKLAKKHIDTGKMYILVVGDAKTHRPKLKKLGYDVVDVSEKGDILKEVKENTSTTGDEK</sequence>
<keyword evidence="7" id="KW-1185">Reference proteome</keyword>
<evidence type="ECO:0000256" key="3">
    <source>
        <dbReference type="SAM" id="SignalP"/>
    </source>
</evidence>
<keyword evidence="3" id="KW-0732">Signal</keyword>
<gene>
    <name evidence="6" type="ORF">G3569_02040</name>
</gene>
<feature type="domain" description="Peptidase M16 C-terminal" evidence="5">
    <location>
        <begin position="676"/>
        <end position="853"/>
    </location>
</feature>